<organism evidence="4 5">
    <name type="scientific">Limihaloglobus sulfuriphilus</name>
    <dbReference type="NCBI Taxonomy" id="1851148"/>
    <lineage>
        <taxon>Bacteria</taxon>
        <taxon>Pseudomonadati</taxon>
        <taxon>Planctomycetota</taxon>
        <taxon>Phycisphaerae</taxon>
        <taxon>Sedimentisphaerales</taxon>
        <taxon>Sedimentisphaeraceae</taxon>
        <taxon>Limihaloglobus</taxon>
    </lineage>
</organism>
<dbReference type="Proteomes" id="UP000188181">
    <property type="component" value="Chromosome"/>
</dbReference>
<dbReference type="InterPro" id="IPR000917">
    <property type="entry name" value="Sulfatase_N"/>
</dbReference>
<dbReference type="InterPro" id="IPR019546">
    <property type="entry name" value="TAT_signal_bac_arc"/>
</dbReference>
<dbReference type="Gene3D" id="3.30.1120.10">
    <property type="match status" value="1"/>
</dbReference>
<gene>
    <name evidence="4" type="primary">betC_7</name>
    <name evidence="4" type="ORF">SMSP2_01495</name>
</gene>
<feature type="domain" description="Sulfatase N-terminal" evidence="3">
    <location>
        <begin position="41"/>
        <end position="370"/>
    </location>
</feature>
<dbReference type="OrthoDB" id="237120at2"/>
<dbReference type="Pfam" id="PF00884">
    <property type="entry name" value="Sulfatase"/>
    <property type="match status" value="1"/>
</dbReference>
<name>A0A1Q2MEN3_9BACT</name>
<dbReference type="NCBIfam" id="TIGR01409">
    <property type="entry name" value="TAT_signal_seq"/>
    <property type="match status" value="1"/>
</dbReference>
<dbReference type="RefSeq" id="WP_146683341.1">
    <property type="nucleotide sequence ID" value="NZ_CP019646.1"/>
</dbReference>
<keyword evidence="2 4" id="KW-0378">Hydrolase</keyword>
<keyword evidence="5" id="KW-1185">Reference proteome</keyword>
<comment type="similarity">
    <text evidence="1">Belongs to the sulfatase family.</text>
</comment>
<dbReference type="CDD" id="cd16034">
    <property type="entry name" value="sulfatase_like"/>
    <property type="match status" value="1"/>
</dbReference>
<evidence type="ECO:0000256" key="2">
    <source>
        <dbReference type="ARBA" id="ARBA00022801"/>
    </source>
</evidence>
<evidence type="ECO:0000313" key="4">
    <source>
        <dbReference type="EMBL" id="AQQ71130.1"/>
    </source>
</evidence>
<dbReference type="STRING" id="1851148.SMSP2_01495"/>
<accession>A0A1Q2MEN3</accession>
<dbReference type="KEGG" id="pbas:SMSP2_01495"/>
<protein>
    <submittedName>
        <fullName evidence="4">Choline-sulfatase</fullName>
        <ecNumber evidence="4">3.1.6.6</ecNumber>
    </submittedName>
</protein>
<reference evidence="5" key="1">
    <citation type="submission" date="2017-02" db="EMBL/GenBank/DDBJ databases">
        <title>Comparative genomics and description of representatives of a novel lineage of planctomycetes thriving in anoxic sediments.</title>
        <authorList>
            <person name="Spring S."/>
            <person name="Bunk B."/>
            <person name="Sproer C."/>
        </authorList>
    </citation>
    <scope>NUCLEOTIDE SEQUENCE [LARGE SCALE GENOMIC DNA]</scope>
    <source>
        <strain evidence="5">SM-Chi-D1</strain>
    </source>
</reference>
<dbReference type="SUPFAM" id="SSF53649">
    <property type="entry name" value="Alkaline phosphatase-like"/>
    <property type="match status" value="1"/>
</dbReference>
<dbReference type="PANTHER" id="PTHR42693:SF53">
    <property type="entry name" value="ENDO-4-O-SULFATASE"/>
    <property type="match status" value="1"/>
</dbReference>
<dbReference type="AlphaFoldDB" id="A0A1Q2MEN3"/>
<evidence type="ECO:0000256" key="1">
    <source>
        <dbReference type="ARBA" id="ARBA00008779"/>
    </source>
</evidence>
<dbReference type="GO" id="GO:0047753">
    <property type="term" value="F:choline-sulfatase activity"/>
    <property type="evidence" value="ECO:0007669"/>
    <property type="project" value="UniProtKB-EC"/>
</dbReference>
<dbReference type="InterPro" id="IPR050738">
    <property type="entry name" value="Sulfatase"/>
</dbReference>
<dbReference type="Gene3D" id="3.40.720.10">
    <property type="entry name" value="Alkaline Phosphatase, subunit A"/>
    <property type="match status" value="1"/>
</dbReference>
<dbReference type="EC" id="3.1.6.6" evidence="4"/>
<dbReference type="InterPro" id="IPR017850">
    <property type="entry name" value="Alkaline_phosphatase_core_sf"/>
</dbReference>
<proteinExistence type="inferred from homology"/>
<dbReference type="EMBL" id="CP019646">
    <property type="protein sequence ID" value="AQQ71130.1"/>
    <property type="molecule type" value="Genomic_DNA"/>
</dbReference>
<dbReference type="GO" id="GO:0004065">
    <property type="term" value="F:arylsulfatase activity"/>
    <property type="evidence" value="ECO:0007669"/>
    <property type="project" value="TreeGrafter"/>
</dbReference>
<sequence length="508" mass="58098">MNRRDFIAKSGMAGAAVISGASALFNTGCQSPNRFSGKDRPNLIFVFTDEHPAKGWSRGIKELKTPNLDRFAKQGVTVTNCVSNNPICVPYRAMLFTGQHGHQTGFVNNHGDFPLAGDLPSWSKTLKSAGYTMGYVGKWHLYPGCEDPIWKDDKRDGEVKTPAAITPAPLRHGFDDLWIQTSNHNRPRNTYVWDKDGKYKQINAYAPEFLTDRFIDFMEESSQKEAPFCGVLSVLPPHPSYPGAKEHWVDYYQSIETPYWENVPEEYRDERRMHDLKHFYAQISSVDEEFGKILDKIDELGIADNTIVIFTSDHGDLHYAHGVKWKRYPYEESILVPFIIRYPGKIPADKEDDLLLGSIDLAPTLLGLTGHGSMINRAMQGMDLSKRLCTGKGKEPNSQFILYNLPEETHYIIAKQPKLMDYRGVRTKRWTFTLQKDPDTGRVYPWHLFDNPADPLQMNNLCDDPAYADIREELTEEIRKHLAVVSELEWLENKPKDRHKIPGTYQRA</sequence>
<dbReference type="PANTHER" id="PTHR42693">
    <property type="entry name" value="ARYLSULFATASE FAMILY MEMBER"/>
    <property type="match status" value="1"/>
</dbReference>
<evidence type="ECO:0000259" key="3">
    <source>
        <dbReference type="Pfam" id="PF00884"/>
    </source>
</evidence>
<evidence type="ECO:0000313" key="5">
    <source>
        <dbReference type="Proteomes" id="UP000188181"/>
    </source>
</evidence>